<keyword evidence="3" id="KW-1185">Reference proteome</keyword>
<dbReference type="KEGG" id="dpx:DAPPUDRAFT_236933"/>
<gene>
    <name evidence="2" type="ORF">DAPPUDRAFT_236933</name>
</gene>
<dbReference type="HOGENOM" id="CLU_2374924_0_0_1"/>
<protein>
    <submittedName>
        <fullName evidence="2">Uncharacterized protein</fullName>
    </submittedName>
</protein>
<proteinExistence type="predicted"/>
<dbReference type="AlphaFoldDB" id="E9G2B2"/>
<evidence type="ECO:0000313" key="2">
    <source>
        <dbReference type="EMBL" id="EFX86335.1"/>
    </source>
</evidence>
<organism evidence="2 3">
    <name type="scientific">Daphnia pulex</name>
    <name type="common">Water flea</name>
    <dbReference type="NCBI Taxonomy" id="6669"/>
    <lineage>
        <taxon>Eukaryota</taxon>
        <taxon>Metazoa</taxon>
        <taxon>Ecdysozoa</taxon>
        <taxon>Arthropoda</taxon>
        <taxon>Crustacea</taxon>
        <taxon>Branchiopoda</taxon>
        <taxon>Diplostraca</taxon>
        <taxon>Cladocera</taxon>
        <taxon>Anomopoda</taxon>
        <taxon>Daphniidae</taxon>
        <taxon>Daphnia</taxon>
    </lineage>
</organism>
<sequence length="95" mass="10139">MAHTTFELAQRENKVSDAVVLCDAFKSNKLVNKQGSLNLSCTSELPRGPPSKALYPSRERESATLSANPLKGTSHVSGDWAAAAVAPLHVNADYT</sequence>
<feature type="region of interest" description="Disordered" evidence="1">
    <location>
        <begin position="39"/>
        <end position="70"/>
    </location>
</feature>
<dbReference type="Proteomes" id="UP000000305">
    <property type="component" value="Unassembled WGS sequence"/>
</dbReference>
<accession>E9G2B2</accession>
<reference evidence="2 3" key="1">
    <citation type="journal article" date="2011" name="Science">
        <title>The ecoresponsive genome of Daphnia pulex.</title>
        <authorList>
            <person name="Colbourne J.K."/>
            <person name="Pfrender M.E."/>
            <person name="Gilbert D."/>
            <person name="Thomas W.K."/>
            <person name="Tucker A."/>
            <person name="Oakley T.H."/>
            <person name="Tokishita S."/>
            <person name="Aerts A."/>
            <person name="Arnold G.J."/>
            <person name="Basu M.K."/>
            <person name="Bauer D.J."/>
            <person name="Caceres C.E."/>
            <person name="Carmel L."/>
            <person name="Casola C."/>
            <person name="Choi J.H."/>
            <person name="Detter J.C."/>
            <person name="Dong Q."/>
            <person name="Dusheyko S."/>
            <person name="Eads B.D."/>
            <person name="Frohlich T."/>
            <person name="Geiler-Samerotte K.A."/>
            <person name="Gerlach D."/>
            <person name="Hatcher P."/>
            <person name="Jogdeo S."/>
            <person name="Krijgsveld J."/>
            <person name="Kriventseva E.V."/>
            <person name="Kultz D."/>
            <person name="Laforsch C."/>
            <person name="Lindquist E."/>
            <person name="Lopez J."/>
            <person name="Manak J.R."/>
            <person name="Muller J."/>
            <person name="Pangilinan J."/>
            <person name="Patwardhan R.P."/>
            <person name="Pitluck S."/>
            <person name="Pritham E.J."/>
            <person name="Rechtsteiner A."/>
            <person name="Rho M."/>
            <person name="Rogozin I.B."/>
            <person name="Sakarya O."/>
            <person name="Salamov A."/>
            <person name="Schaack S."/>
            <person name="Shapiro H."/>
            <person name="Shiga Y."/>
            <person name="Skalitzky C."/>
            <person name="Smith Z."/>
            <person name="Souvorov A."/>
            <person name="Sung W."/>
            <person name="Tang Z."/>
            <person name="Tsuchiya D."/>
            <person name="Tu H."/>
            <person name="Vos H."/>
            <person name="Wang M."/>
            <person name="Wolf Y.I."/>
            <person name="Yamagata H."/>
            <person name="Yamada T."/>
            <person name="Ye Y."/>
            <person name="Shaw J.R."/>
            <person name="Andrews J."/>
            <person name="Crease T.J."/>
            <person name="Tang H."/>
            <person name="Lucas S.M."/>
            <person name="Robertson H.M."/>
            <person name="Bork P."/>
            <person name="Koonin E.V."/>
            <person name="Zdobnov E.M."/>
            <person name="Grigoriev I.V."/>
            <person name="Lynch M."/>
            <person name="Boore J.L."/>
        </authorList>
    </citation>
    <scope>NUCLEOTIDE SEQUENCE [LARGE SCALE GENOMIC DNA]</scope>
</reference>
<name>E9G2B2_DAPPU</name>
<dbReference type="InParanoid" id="E9G2B2"/>
<evidence type="ECO:0000256" key="1">
    <source>
        <dbReference type="SAM" id="MobiDB-lite"/>
    </source>
</evidence>
<evidence type="ECO:0000313" key="3">
    <source>
        <dbReference type="Proteomes" id="UP000000305"/>
    </source>
</evidence>
<dbReference type="EMBL" id="GL732530">
    <property type="protein sequence ID" value="EFX86335.1"/>
    <property type="molecule type" value="Genomic_DNA"/>
</dbReference>